<organism evidence="3 4">
    <name type="scientific">Mucilaginibacter gynuensis</name>
    <dbReference type="NCBI Taxonomy" id="1302236"/>
    <lineage>
        <taxon>Bacteria</taxon>
        <taxon>Pseudomonadati</taxon>
        <taxon>Bacteroidota</taxon>
        <taxon>Sphingobacteriia</taxon>
        <taxon>Sphingobacteriales</taxon>
        <taxon>Sphingobacteriaceae</taxon>
        <taxon>Mucilaginibacter</taxon>
    </lineage>
</organism>
<name>A0ABP8FQ14_9SPHI</name>
<evidence type="ECO:0000259" key="2">
    <source>
        <dbReference type="Pfam" id="PF05569"/>
    </source>
</evidence>
<keyword evidence="4" id="KW-1185">Reference proteome</keyword>
<feature type="transmembrane region" description="Helical" evidence="1">
    <location>
        <begin position="231"/>
        <end position="253"/>
    </location>
</feature>
<feature type="transmembrane region" description="Helical" evidence="1">
    <location>
        <begin position="120"/>
        <end position="144"/>
    </location>
</feature>
<keyword evidence="1" id="KW-1133">Transmembrane helix</keyword>
<dbReference type="RefSeq" id="WP_345209145.1">
    <property type="nucleotide sequence ID" value="NZ_BAABFT010000001.1"/>
</dbReference>
<evidence type="ECO:0000256" key="1">
    <source>
        <dbReference type="SAM" id="Phobius"/>
    </source>
</evidence>
<feature type="domain" description="Peptidase M56" evidence="2">
    <location>
        <begin position="31"/>
        <end position="308"/>
    </location>
</feature>
<accession>A0ABP8FQ14</accession>
<keyword evidence="1" id="KW-0472">Membrane</keyword>
<comment type="caution">
    <text evidence="3">The sequence shown here is derived from an EMBL/GenBank/DDBJ whole genome shotgun (WGS) entry which is preliminary data.</text>
</comment>
<keyword evidence="1" id="KW-0812">Transmembrane</keyword>
<dbReference type="Proteomes" id="UP001500582">
    <property type="component" value="Unassembled WGS sequence"/>
</dbReference>
<dbReference type="InterPro" id="IPR008756">
    <property type="entry name" value="Peptidase_M56"/>
</dbReference>
<dbReference type="Pfam" id="PF05569">
    <property type="entry name" value="Peptidase_M56"/>
    <property type="match status" value="1"/>
</dbReference>
<feature type="transmembrane region" description="Helical" evidence="1">
    <location>
        <begin position="51"/>
        <end position="70"/>
    </location>
</feature>
<dbReference type="PANTHER" id="PTHR34978">
    <property type="entry name" value="POSSIBLE SENSOR-TRANSDUCER PROTEIN BLAR"/>
    <property type="match status" value="1"/>
</dbReference>
<sequence>MAFSLVNILPDYLIKALGNTLIHSLWQGMLLAVVTGLIVIGTRKASASKRYNLLIAALLLFTVTVAFTFAQELKAAQSSLAIIGKNSLVIHNALPSYPSVVTEPSEYRNILSFLSSYSNIIVLIWFLIVLARSLQLLTGLQVIYHLRRRQIFSIDNSWQHRVTELAGQMGIRQIITIAESGIARVPMVVGHLKPLILIPVGLITALSPADIEAILVHELAHICRRDYLTNVLLSIVELLFFFNPAVLWIAALIKAERENCCDDIAVEYTGNKVNYIKALVASQEYQLSAPAFAMALNGNKQHLKGRVQRLLSSRNPSLNMMERSLLAVCLVTAVLLTTAFTQKDNIEHFVTKTSKTVARVSQAILQKKDIDTAVKKTTTIITESRMSVIETVTSKVKDTTQKRVNKPDETGDPLSLNNLAAQTALADSLKSLQGGLSPLSSVKQKLGPVNTKLSYQNQYTLYNLDSAKRYQAYTNNYRSRKTGYDRTLSAENPSTNAVPVLMKNNDEQEPDITRQVLKAIISEGLAAKVQSYKLTEYDLVINGEKLPDETFKRFKNNYIRSFEKRSIVYYNYDTSTKVTTTTTL</sequence>
<proteinExistence type="predicted"/>
<evidence type="ECO:0000313" key="3">
    <source>
        <dbReference type="EMBL" id="GAA4308440.1"/>
    </source>
</evidence>
<gene>
    <name evidence="3" type="ORF">GCM10023149_02360</name>
</gene>
<evidence type="ECO:0000313" key="4">
    <source>
        <dbReference type="Proteomes" id="UP001500582"/>
    </source>
</evidence>
<dbReference type="InterPro" id="IPR052173">
    <property type="entry name" value="Beta-lactam_resp_regulator"/>
</dbReference>
<feature type="transmembrane region" description="Helical" evidence="1">
    <location>
        <begin position="20"/>
        <end position="39"/>
    </location>
</feature>
<dbReference type="PANTHER" id="PTHR34978:SF3">
    <property type="entry name" value="SLR0241 PROTEIN"/>
    <property type="match status" value="1"/>
</dbReference>
<dbReference type="EMBL" id="BAABFT010000001">
    <property type="protein sequence ID" value="GAA4308440.1"/>
    <property type="molecule type" value="Genomic_DNA"/>
</dbReference>
<reference evidence="4" key="1">
    <citation type="journal article" date="2019" name="Int. J. Syst. Evol. Microbiol.">
        <title>The Global Catalogue of Microorganisms (GCM) 10K type strain sequencing project: providing services to taxonomists for standard genome sequencing and annotation.</title>
        <authorList>
            <consortium name="The Broad Institute Genomics Platform"/>
            <consortium name="The Broad Institute Genome Sequencing Center for Infectious Disease"/>
            <person name="Wu L."/>
            <person name="Ma J."/>
        </authorList>
    </citation>
    <scope>NUCLEOTIDE SEQUENCE [LARGE SCALE GENOMIC DNA]</scope>
    <source>
        <strain evidence="4">JCM 17705</strain>
    </source>
</reference>
<dbReference type="Gene3D" id="3.30.2010.10">
    <property type="entry name" value="Metalloproteases ('zincins'), catalytic domain"/>
    <property type="match status" value="1"/>
</dbReference>
<dbReference type="CDD" id="cd07341">
    <property type="entry name" value="M56_BlaR1_MecR1_like"/>
    <property type="match status" value="1"/>
</dbReference>
<protein>
    <recommendedName>
        <fullName evidence="2">Peptidase M56 domain-containing protein</fullName>
    </recommendedName>
</protein>